<reference evidence="1 3" key="2">
    <citation type="journal article" date="2018" name="Plant J.">
        <title>The Physcomitrella patens chromosome-scale assembly reveals moss genome structure and evolution.</title>
        <authorList>
            <person name="Lang D."/>
            <person name="Ullrich K.K."/>
            <person name="Murat F."/>
            <person name="Fuchs J."/>
            <person name="Jenkins J."/>
            <person name="Haas F.B."/>
            <person name="Piednoel M."/>
            <person name="Gundlach H."/>
            <person name="Van Bel M."/>
            <person name="Meyberg R."/>
            <person name="Vives C."/>
            <person name="Morata J."/>
            <person name="Symeonidi A."/>
            <person name="Hiss M."/>
            <person name="Muchero W."/>
            <person name="Kamisugi Y."/>
            <person name="Saleh O."/>
            <person name="Blanc G."/>
            <person name="Decker E.L."/>
            <person name="van Gessel N."/>
            <person name="Grimwood J."/>
            <person name="Hayes R.D."/>
            <person name="Graham S.W."/>
            <person name="Gunter L.E."/>
            <person name="McDaniel S.F."/>
            <person name="Hoernstein S.N.W."/>
            <person name="Larsson A."/>
            <person name="Li F.W."/>
            <person name="Perroud P.F."/>
            <person name="Phillips J."/>
            <person name="Ranjan P."/>
            <person name="Rokshar D.S."/>
            <person name="Rothfels C.J."/>
            <person name="Schneider L."/>
            <person name="Shu S."/>
            <person name="Stevenson D.W."/>
            <person name="Thummler F."/>
            <person name="Tillich M."/>
            <person name="Villarreal Aguilar J.C."/>
            <person name="Widiez T."/>
            <person name="Wong G.K."/>
            <person name="Wymore A."/>
            <person name="Zhang Y."/>
            <person name="Zimmer A.D."/>
            <person name="Quatrano R.S."/>
            <person name="Mayer K.F.X."/>
            <person name="Goodstein D."/>
            <person name="Casacuberta J.M."/>
            <person name="Vandepoele K."/>
            <person name="Reski R."/>
            <person name="Cuming A.C."/>
            <person name="Tuskan G.A."/>
            <person name="Maumus F."/>
            <person name="Salse J."/>
            <person name="Schmutz J."/>
            <person name="Rensing S.A."/>
        </authorList>
    </citation>
    <scope>NUCLEOTIDE SEQUENCE [LARGE SCALE GENOMIC DNA]</scope>
    <source>
        <strain evidence="2 3">cv. Gransden 2004</strain>
    </source>
</reference>
<reference evidence="1 3" key="1">
    <citation type="journal article" date="2008" name="Science">
        <title>The Physcomitrella genome reveals evolutionary insights into the conquest of land by plants.</title>
        <authorList>
            <person name="Rensing S."/>
            <person name="Lang D."/>
            <person name="Zimmer A."/>
            <person name="Terry A."/>
            <person name="Salamov A."/>
            <person name="Shapiro H."/>
            <person name="Nishiyama T."/>
            <person name="Perroud P.-F."/>
            <person name="Lindquist E."/>
            <person name="Kamisugi Y."/>
            <person name="Tanahashi T."/>
            <person name="Sakakibara K."/>
            <person name="Fujita T."/>
            <person name="Oishi K."/>
            <person name="Shin-I T."/>
            <person name="Kuroki Y."/>
            <person name="Toyoda A."/>
            <person name="Suzuki Y."/>
            <person name="Hashimoto A."/>
            <person name="Yamaguchi K."/>
            <person name="Sugano A."/>
            <person name="Kohara Y."/>
            <person name="Fujiyama A."/>
            <person name="Anterola A."/>
            <person name="Aoki S."/>
            <person name="Ashton N."/>
            <person name="Barbazuk W.B."/>
            <person name="Barker E."/>
            <person name="Bennetzen J."/>
            <person name="Bezanilla M."/>
            <person name="Blankenship R."/>
            <person name="Cho S.H."/>
            <person name="Dutcher S."/>
            <person name="Estelle M."/>
            <person name="Fawcett J.A."/>
            <person name="Gundlach H."/>
            <person name="Hanada K."/>
            <person name="Heyl A."/>
            <person name="Hicks K.A."/>
            <person name="Hugh J."/>
            <person name="Lohr M."/>
            <person name="Mayer K."/>
            <person name="Melkozernov A."/>
            <person name="Murata T."/>
            <person name="Nelson D."/>
            <person name="Pils B."/>
            <person name="Prigge M."/>
            <person name="Reiss B."/>
            <person name="Renner T."/>
            <person name="Rombauts S."/>
            <person name="Rushton P."/>
            <person name="Sanderfoot A."/>
            <person name="Schween G."/>
            <person name="Shiu S.-H."/>
            <person name="Stueber K."/>
            <person name="Theodoulou F.L."/>
            <person name="Tu H."/>
            <person name="Van de Peer Y."/>
            <person name="Verrier P.J."/>
            <person name="Waters E."/>
            <person name="Wood A."/>
            <person name="Yang L."/>
            <person name="Cove D."/>
            <person name="Cuming A."/>
            <person name="Hasebe M."/>
            <person name="Lucas S."/>
            <person name="Mishler D.B."/>
            <person name="Reski R."/>
            <person name="Grigoriev I."/>
            <person name="Quatrano R.S."/>
            <person name="Boore J.L."/>
        </authorList>
    </citation>
    <scope>NUCLEOTIDE SEQUENCE [LARGE SCALE GENOMIC DNA]</scope>
    <source>
        <strain evidence="2 3">cv. Gransden 2004</strain>
    </source>
</reference>
<reference evidence="2" key="3">
    <citation type="submission" date="2020-12" db="UniProtKB">
        <authorList>
            <consortium name="EnsemblPlants"/>
        </authorList>
    </citation>
    <scope>IDENTIFICATION</scope>
</reference>
<dbReference type="Gramene" id="Pp3c6_450V3.2">
    <property type="protein sequence ID" value="Pp3c6_450V3.2"/>
    <property type="gene ID" value="Pp3c6_450"/>
</dbReference>
<dbReference type="InParanoid" id="A0A2K1KDU4"/>
<dbReference type="EnsemblPlants" id="Pp3c6_450V3.1">
    <property type="protein sequence ID" value="Pp3c6_450V3.1"/>
    <property type="gene ID" value="Pp3c6_450"/>
</dbReference>
<accession>A0A2K1KDU4</accession>
<evidence type="ECO:0000313" key="2">
    <source>
        <dbReference type="EnsemblPlants" id="Pp3c6_450V3.1"/>
    </source>
</evidence>
<dbReference type="EMBL" id="ABEU02000006">
    <property type="protein sequence ID" value="PNR51952.1"/>
    <property type="molecule type" value="Genomic_DNA"/>
</dbReference>
<keyword evidence="3" id="KW-1185">Reference proteome</keyword>
<dbReference type="Proteomes" id="UP000006727">
    <property type="component" value="Chromosome 6"/>
</dbReference>
<dbReference type="Gramene" id="Pp3c6_450V3.1">
    <property type="protein sequence ID" value="Pp3c6_450V3.1"/>
    <property type="gene ID" value="Pp3c6_450"/>
</dbReference>
<gene>
    <name evidence="1" type="ORF">PHYPA_008326</name>
</gene>
<organism evidence="1">
    <name type="scientific">Physcomitrium patens</name>
    <name type="common">Spreading-leaved earth moss</name>
    <name type="synonym">Physcomitrella patens</name>
    <dbReference type="NCBI Taxonomy" id="3218"/>
    <lineage>
        <taxon>Eukaryota</taxon>
        <taxon>Viridiplantae</taxon>
        <taxon>Streptophyta</taxon>
        <taxon>Embryophyta</taxon>
        <taxon>Bryophyta</taxon>
        <taxon>Bryophytina</taxon>
        <taxon>Bryopsida</taxon>
        <taxon>Funariidae</taxon>
        <taxon>Funariales</taxon>
        <taxon>Funariaceae</taxon>
        <taxon>Physcomitrium</taxon>
    </lineage>
</organism>
<proteinExistence type="predicted"/>
<evidence type="ECO:0000313" key="1">
    <source>
        <dbReference type="EMBL" id="PNR51952.1"/>
    </source>
</evidence>
<dbReference type="AlphaFoldDB" id="A0A2K1KDU4"/>
<protein>
    <submittedName>
        <fullName evidence="1 2">Uncharacterized protein</fullName>
    </submittedName>
</protein>
<evidence type="ECO:0000313" key="3">
    <source>
        <dbReference type="Proteomes" id="UP000006727"/>
    </source>
</evidence>
<dbReference type="EnsemblPlants" id="Pp3c6_450V3.2">
    <property type="protein sequence ID" value="Pp3c6_450V3.2"/>
    <property type="gene ID" value="Pp3c6_450"/>
</dbReference>
<sequence>MGLNMNPAAFCGCPFTESSPAWLFWGSQDLAAVVVTAEDRSLSSFLDQR</sequence>
<name>A0A2K1KDU4_PHYPA</name>